<dbReference type="Proteomes" id="UP000015102">
    <property type="component" value="Unassembled WGS sequence"/>
</dbReference>
<dbReference type="AlphaFoldDB" id="T1GCA6"/>
<proteinExistence type="predicted"/>
<name>T1GCA6_MEGSC</name>
<evidence type="ECO:0000256" key="1">
    <source>
        <dbReference type="SAM" id="MobiDB-lite"/>
    </source>
</evidence>
<protein>
    <submittedName>
        <fullName evidence="2">Uncharacterized protein</fullName>
    </submittedName>
</protein>
<feature type="region of interest" description="Disordered" evidence="1">
    <location>
        <begin position="1"/>
        <end position="28"/>
    </location>
</feature>
<dbReference type="EMBL" id="CAQQ02040319">
    <property type="status" value="NOT_ANNOTATED_CDS"/>
    <property type="molecule type" value="Genomic_DNA"/>
</dbReference>
<dbReference type="EnsemblMetazoa" id="MESCA000916-RA">
    <property type="protein sequence ID" value="MESCA000916-PA"/>
    <property type="gene ID" value="MESCA000916"/>
</dbReference>
<accession>T1GCA6</accession>
<dbReference type="EMBL" id="CAQQ02040320">
    <property type="status" value="NOT_ANNOTATED_CDS"/>
    <property type="molecule type" value="Genomic_DNA"/>
</dbReference>
<sequence>MVTDSSKTTGDFNDKNGNFGAPKDCSSTMATTMSGAKTNRFGFRSAYSVRPASTGITPKVTDFSGEINDNTENNNNNNSVLANNNSC</sequence>
<evidence type="ECO:0000313" key="2">
    <source>
        <dbReference type="EnsemblMetazoa" id="MESCA000916-PA"/>
    </source>
</evidence>
<reference evidence="2" key="2">
    <citation type="submission" date="2015-06" db="UniProtKB">
        <authorList>
            <consortium name="EnsemblMetazoa"/>
        </authorList>
    </citation>
    <scope>IDENTIFICATION</scope>
</reference>
<dbReference type="HOGENOM" id="CLU_2485935_0_0_1"/>
<evidence type="ECO:0000313" key="3">
    <source>
        <dbReference type="Proteomes" id="UP000015102"/>
    </source>
</evidence>
<feature type="region of interest" description="Disordered" evidence="1">
    <location>
        <begin position="53"/>
        <end position="87"/>
    </location>
</feature>
<organism evidence="2 3">
    <name type="scientific">Megaselia scalaris</name>
    <name type="common">Humpbacked fly</name>
    <name type="synonym">Phora scalaris</name>
    <dbReference type="NCBI Taxonomy" id="36166"/>
    <lineage>
        <taxon>Eukaryota</taxon>
        <taxon>Metazoa</taxon>
        <taxon>Ecdysozoa</taxon>
        <taxon>Arthropoda</taxon>
        <taxon>Hexapoda</taxon>
        <taxon>Insecta</taxon>
        <taxon>Pterygota</taxon>
        <taxon>Neoptera</taxon>
        <taxon>Endopterygota</taxon>
        <taxon>Diptera</taxon>
        <taxon>Brachycera</taxon>
        <taxon>Muscomorpha</taxon>
        <taxon>Platypezoidea</taxon>
        <taxon>Phoridae</taxon>
        <taxon>Megaseliini</taxon>
        <taxon>Megaselia</taxon>
    </lineage>
</organism>
<reference evidence="3" key="1">
    <citation type="submission" date="2013-02" db="EMBL/GenBank/DDBJ databases">
        <authorList>
            <person name="Hughes D."/>
        </authorList>
    </citation>
    <scope>NUCLEOTIDE SEQUENCE</scope>
    <source>
        <strain>Durham</strain>
        <strain evidence="3">NC isolate 2 -- Noor lab</strain>
    </source>
</reference>
<feature type="compositionally biased region" description="Polar residues" evidence="1">
    <location>
        <begin position="1"/>
        <end position="11"/>
    </location>
</feature>
<dbReference type="EMBL" id="CAQQ02040321">
    <property type="status" value="NOT_ANNOTATED_CDS"/>
    <property type="molecule type" value="Genomic_DNA"/>
</dbReference>
<feature type="compositionally biased region" description="Low complexity" evidence="1">
    <location>
        <begin position="68"/>
        <end position="87"/>
    </location>
</feature>
<keyword evidence="3" id="KW-1185">Reference proteome</keyword>